<keyword evidence="2" id="KW-1185">Reference proteome</keyword>
<accession>A0ABP9E9L8</accession>
<dbReference type="Proteomes" id="UP001501752">
    <property type="component" value="Unassembled WGS sequence"/>
</dbReference>
<gene>
    <name evidence="1" type="ORF">GCM10023235_59210</name>
</gene>
<dbReference type="SUPFAM" id="SSF50475">
    <property type="entry name" value="FMN-binding split barrel"/>
    <property type="match status" value="1"/>
</dbReference>
<dbReference type="RefSeq" id="WP_345699939.1">
    <property type="nucleotide sequence ID" value="NZ_BAABIS010000001.1"/>
</dbReference>
<dbReference type="Pfam" id="PF12900">
    <property type="entry name" value="Pyridox_ox_2"/>
    <property type="match status" value="1"/>
</dbReference>
<name>A0ABP9E9L8_9ACTN</name>
<dbReference type="InterPro" id="IPR024747">
    <property type="entry name" value="Pyridox_Oxase-rel"/>
</dbReference>
<evidence type="ECO:0000313" key="1">
    <source>
        <dbReference type="EMBL" id="GAA4872351.1"/>
    </source>
</evidence>
<comment type="caution">
    <text evidence="1">The sequence shown here is derived from an EMBL/GenBank/DDBJ whole genome shotgun (WGS) entry which is preliminary data.</text>
</comment>
<dbReference type="EMBL" id="BAABIS010000001">
    <property type="protein sequence ID" value="GAA4872351.1"/>
    <property type="molecule type" value="Genomic_DNA"/>
</dbReference>
<organism evidence="1 2">
    <name type="scientific">Kitasatospora terrestris</name>
    <dbReference type="NCBI Taxonomy" id="258051"/>
    <lineage>
        <taxon>Bacteria</taxon>
        <taxon>Bacillati</taxon>
        <taxon>Actinomycetota</taxon>
        <taxon>Actinomycetes</taxon>
        <taxon>Kitasatosporales</taxon>
        <taxon>Streptomycetaceae</taxon>
        <taxon>Kitasatospora</taxon>
    </lineage>
</organism>
<proteinExistence type="predicted"/>
<dbReference type="InterPro" id="IPR012349">
    <property type="entry name" value="Split_barrel_FMN-bd"/>
</dbReference>
<evidence type="ECO:0000313" key="2">
    <source>
        <dbReference type="Proteomes" id="UP001501752"/>
    </source>
</evidence>
<sequence>MDPDKRVETLSDAECRRLLGTVPVGRVVYTEHALPAVLPVSFRAVPDGRLVLALRPGSSTARALDGTVAALQADELDPAGRSGWSVLVHGRAELVRDPAEHAALLREGPRPWIGEDRPTFVVLTPELISGRRLRPARERAGADK</sequence>
<dbReference type="Gene3D" id="2.30.110.10">
    <property type="entry name" value="Electron Transport, Fmn-binding Protein, Chain A"/>
    <property type="match status" value="1"/>
</dbReference>
<reference evidence="2" key="1">
    <citation type="journal article" date="2019" name="Int. J. Syst. Evol. Microbiol.">
        <title>The Global Catalogue of Microorganisms (GCM) 10K type strain sequencing project: providing services to taxonomists for standard genome sequencing and annotation.</title>
        <authorList>
            <consortium name="The Broad Institute Genomics Platform"/>
            <consortium name="The Broad Institute Genome Sequencing Center for Infectious Disease"/>
            <person name="Wu L."/>
            <person name="Ma J."/>
        </authorList>
    </citation>
    <scope>NUCLEOTIDE SEQUENCE [LARGE SCALE GENOMIC DNA]</scope>
    <source>
        <strain evidence="2">JCM 13006</strain>
    </source>
</reference>
<protein>
    <submittedName>
        <fullName evidence="1">Pyridoxamine 5'-phosphate oxidase family protein</fullName>
    </submittedName>
</protein>